<proteinExistence type="predicted"/>
<evidence type="ECO:0000256" key="1">
    <source>
        <dbReference type="ARBA" id="ARBA00022553"/>
    </source>
</evidence>
<dbReference type="Gene3D" id="1.10.10.10">
    <property type="entry name" value="Winged helix-like DNA-binding domain superfamily/Winged helix DNA-binding domain"/>
    <property type="match status" value="1"/>
</dbReference>
<dbReference type="GO" id="GO:0006355">
    <property type="term" value="P:regulation of DNA-templated transcription"/>
    <property type="evidence" value="ECO:0007669"/>
    <property type="project" value="InterPro"/>
</dbReference>
<dbReference type="SMART" id="SM00448">
    <property type="entry name" value="REC"/>
    <property type="match status" value="1"/>
</dbReference>
<dbReference type="CDD" id="cd17574">
    <property type="entry name" value="REC_OmpR"/>
    <property type="match status" value="1"/>
</dbReference>
<dbReference type="RefSeq" id="WP_154122376.1">
    <property type="nucleotide sequence ID" value="NZ_WJXB01000017.1"/>
</dbReference>
<dbReference type="PANTHER" id="PTHR48111">
    <property type="entry name" value="REGULATOR OF RPOS"/>
    <property type="match status" value="1"/>
</dbReference>
<dbReference type="SMART" id="SM00862">
    <property type="entry name" value="Trans_reg_C"/>
    <property type="match status" value="1"/>
</dbReference>
<keyword evidence="5" id="KW-0804">Transcription</keyword>
<dbReference type="AlphaFoldDB" id="A0A7X2HBC3"/>
<dbReference type="FunFam" id="3.40.50.2300:FF:000001">
    <property type="entry name" value="DNA-binding response regulator PhoB"/>
    <property type="match status" value="1"/>
</dbReference>
<evidence type="ECO:0000256" key="7">
    <source>
        <dbReference type="PROSITE-ProRule" id="PRU01091"/>
    </source>
</evidence>
<dbReference type="InterPro" id="IPR039420">
    <property type="entry name" value="WalR-like"/>
</dbReference>
<keyword evidence="2" id="KW-0902">Two-component regulatory system</keyword>
<dbReference type="Gene3D" id="6.10.250.690">
    <property type="match status" value="1"/>
</dbReference>
<evidence type="ECO:0000256" key="4">
    <source>
        <dbReference type="ARBA" id="ARBA00023125"/>
    </source>
</evidence>
<dbReference type="GO" id="GO:0000976">
    <property type="term" value="F:transcription cis-regulatory region binding"/>
    <property type="evidence" value="ECO:0007669"/>
    <property type="project" value="TreeGrafter"/>
</dbReference>
<keyword evidence="4 7" id="KW-0238">DNA-binding</keyword>
<organism evidence="10 11">
    <name type="scientific">Paenibacillus monticola</name>
    <dbReference type="NCBI Taxonomy" id="2666075"/>
    <lineage>
        <taxon>Bacteria</taxon>
        <taxon>Bacillati</taxon>
        <taxon>Bacillota</taxon>
        <taxon>Bacilli</taxon>
        <taxon>Bacillales</taxon>
        <taxon>Paenibacillaceae</taxon>
        <taxon>Paenibacillus</taxon>
    </lineage>
</organism>
<feature type="modified residue" description="4-aspartylphosphate" evidence="6">
    <location>
        <position position="52"/>
    </location>
</feature>
<dbReference type="Pfam" id="PF00072">
    <property type="entry name" value="Response_reg"/>
    <property type="match status" value="1"/>
</dbReference>
<evidence type="ECO:0000256" key="2">
    <source>
        <dbReference type="ARBA" id="ARBA00023012"/>
    </source>
</evidence>
<evidence type="ECO:0000256" key="5">
    <source>
        <dbReference type="ARBA" id="ARBA00023163"/>
    </source>
</evidence>
<sequence>MKVLLLEDEKPIRDFIRVNLKRAGFDVVEAETGEYALSVALEQRDFDIAILDLMLPGISGFHVCERLRSNFPRLGIIMLTAKSQEVDKVMGLESGADDYVVKPFSPVELVARVRSLVRRMYPGDIPPQESSMERLPFTLMLDERRLLKNGDDIPLTPTEFSIVKLLMEQPNKAVSRDVILSSVWGQYFMGELKIVDVNISRIRQKIGQDSAGPQYLETVWGFGYLWRVQNS</sequence>
<dbReference type="GO" id="GO:0032993">
    <property type="term" value="C:protein-DNA complex"/>
    <property type="evidence" value="ECO:0007669"/>
    <property type="project" value="TreeGrafter"/>
</dbReference>
<evidence type="ECO:0000313" key="11">
    <source>
        <dbReference type="Proteomes" id="UP000463051"/>
    </source>
</evidence>
<reference evidence="10 11" key="1">
    <citation type="submission" date="2019-11" db="EMBL/GenBank/DDBJ databases">
        <title>Paenibacillus monticola sp. nov., a novel PGPR strain isolated from mountain sample in China.</title>
        <authorList>
            <person name="Zhao Q."/>
            <person name="Li H.-P."/>
            <person name="Zhang J.-L."/>
        </authorList>
    </citation>
    <scope>NUCLEOTIDE SEQUENCE [LARGE SCALE GENOMIC DNA]</scope>
    <source>
        <strain evidence="10 11">LC-T2</strain>
    </source>
</reference>
<dbReference type="SUPFAM" id="SSF52172">
    <property type="entry name" value="CheY-like"/>
    <property type="match status" value="1"/>
</dbReference>
<dbReference type="Proteomes" id="UP000463051">
    <property type="component" value="Unassembled WGS sequence"/>
</dbReference>
<dbReference type="InterPro" id="IPR016032">
    <property type="entry name" value="Sig_transdc_resp-reg_C-effctor"/>
</dbReference>
<keyword evidence="11" id="KW-1185">Reference proteome</keyword>
<keyword evidence="1 6" id="KW-0597">Phosphoprotein</keyword>
<evidence type="ECO:0000313" key="10">
    <source>
        <dbReference type="EMBL" id="MRN56870.1"/>
    </source>
</evidence>
<dbReference type="InterPro" id="IPR011006">
    <property type="entry name" value="CheY-like_superfamily"/>
</dbReference>
<accession>A0A7X2HBC3</accession>
<dbReference type="PROSITE" id="PS51755">
    <property type="entry name" value="OMPR_PHOB"/>
    <property type="match status" value="1"/>
</dbReference>
<dbReference type="InterPro" id="IPR001789">
    <property type="entry name" value="Sig_transdc_resp-reg_receiver"/>
</dbReference>
<dbReference type="EMBL" id="WJXB01000017">
    <property type="protein sequence ID" value="MRN56870.1"/>
    <property type="molecule type" value="Genomic_DNA"/>
</dbReference>
<evidence type="ECO:0000256" key="3">
    <source>
        <dbReference type="ARBA" id="ARBA00023015"/>
    </source>
</evidence>
<dbReference type="PANTHER" id="PTHR48111:SF54">
    <property type="entry name" value="STAGE 0 SPORULATION PROTEIN A HOMOLOG"/>
    <property type="match status" value="1"/>
</dbReference>
<name>A0A7X2HBC3_9BACL</name>
<keyword evidence="3" id="KW-0805">Transcription regulation</keyword>
<gene>
    <name evidence="10" type="ORF">GJB61_28370</name>
</gene>
<dbReference type="SUPFAM" id="SSF46894">
    <property type="entry name" value="C-terminal effector domain of the bipartite response regulators"/>
    <property type="match status" value="1"/>
</dbReference>
<feature type="DNA-binding region" description="OmpR/PhoB-type" evidence="7">
    <location>
        <begin position="129"/>
        <end position="228"/>
    </location>
</feature>
<feature type="domain" description="Response regulatory" evidence="8">
    <location>
        <begin position="2"/>
        <end position="117"/>
    </location>
</feature>
<dbReference type="InterPro" id="IPR036388">
    <property type="entry name" value="WH-like_DNA-bd_sf"/>
</dbReference>
<evidence type="ECO:0000259" key="8">
    <source>
        <dbReference type="PROSITE" id="PS50110"/>
    </source>
</evidence>
<dbReference type="InterPro" id="IPR001867">
    <property type="entry name" value="OmpR/PhoB-type_DNA-bd"/>
</dbReference>
<dbReference type="GO" id="GO:0005829">
    <property type="term" value="C:cytosol"/>
    <property type="evidence" value="ECO:0007669"/>
    <property type="project" value="TreeGrafter"/>
</dbReference>
<dbReference type="GO" id="GO:0000156">
    <property type="term" value="F:phosphorelay response regulator activity"/>
    <property type="evidence" value="ECO:0007669"/>
    <property type="project" value="TreeGrafter"/>
</dbReference>
<dbReference type="Pfam" id="PF00486">
    <property type="entry name" value="Trans_reg_C"/>
    <property type="match status" value="1"/>
</dbReference>
<dbReference type="CDD" id="cd00383">
    <property type="entry name" value="trans_reg_C"/>
    <property type="match status" value="1"/>
</dbReference>
<dbReference type="Gene3D" id="3.40.50.2300">
    <property type="match status" value="1"/>
</dbReference>
<evidence type="ECO:0000256" key="6">
    <source>
        <dbReference type="PROSITE-ProRule" id="PRU00169"/>
    </source>
</evidence>
<evidence type="ECO:0000259" key="9">
    <source>
        <dbReference type="PROSITE" id="PS51755"/>
    </source>
</evidence>
<protein>
    <submittedName>
        <fullName evidence="10">Response regulator</fullName>
    </submittedName>
</protein>
<feature type="domain" description="OmpR/PhoB-type" evidence="9">
    <location>
        <begin position="129"/>
        <end position="228"/>
    </location>
</feature>
<comment type="caution">
    <text evidence="10">The sequence shown here is derived from an EMBL/GenBank/DDBJ whole genome shotgun (WGS) entry which is preliminary data.</text>
</comment>
<dbReference type="PROSITE" id="PS50110">
    <property type="entry name" value="RESPONSE_REGULATORY"/>
    <property type="match status" value="1"/>
</dbReference>